<dbReference type="OrthoDB" id="9808669at2"/>
<dbReference type="Pfam" id="PF00109">
    <property type="entry name" value="ketoacyl-synt"/>
    <property type="match status" value="2"/>
</dbReference>
<evidence type="ECO:0000259" key="5">
    <source>
        <dbReference type="PROSITE" id="PS52004"/>
    </source>
</evidence>
<dbReference type="SUPFAM" id="SSF53901">
    <property type="entry name" value="Thiolase-like"/>
    <property type="match status" value="4"/>
</dbReference>
<organism evidence="6 7">
    <name type="scientific">Streptomyces mobaraensis</name>
    <name type="common">Streptoverticillium mobaraense</name>
    <dbReference type="NCBI Taxonomy" id="35621"/>
    <lineage>
        <taxon>Bacteria</taxon>
        <taxon>Bacillati</taxon>
        <taxon>Actinomycetota</taxon>
        <taxon>Actinomycetes</taxon>
        <taxon>Kitasatosporales</taxon>
        <taxon>Streptomycetaceae</taxon>
        <taxon>Streptomyces</taxon>
    </lineage>
</organism>
<dbReference type="AlphaFoldDB" id="A0A5N5WBD8"/>
<feature type="region of interest" description="Disordered" evidence="4">
    <location>
        <begin position="133"/>
        <end position="163"/>
    </location>
</feature>
<dbReference type="Proteomes" id="UP000327000">
    <property type="component" value="Unassembled WGS sequence"/>
</dbReference>
<dbReference type="InterPro" id="IPR014031">
    <property type="entry name" value="Ketoacyl_synth_C"/>
</dbReference>
<sequence length="875" mass="86774">MASRPPAGRTAGRDLRQPGPARSAHPGGTGARPPAPARRAGPPAHHPRHRGPGHGAGRRARDRARPGGGADRGRGRRPVSRAGRPAAPPGVAVTGVYLATGLGVGTEEVWRAVCAGDSALGRCPDLADVVAARLPDPSRPGARAAPGTGGTGRPDGHTAPAEPPDAALLIRQAGLGALRHAALDPDTLDPYETGLALGTNAGSEELWKRYAAATGPAPHPAHTCADALGAAVGARGPKAVFATGCVAGANAVGYAYDAVATGRATVMLAGGYEALNITTVATFASWKSIDSAPCAPYARSGGLSLGEAVAFLVLESAGSAQARGAAVLAWLRGYGLTSDAHHITAPPPDGAGLRNAMLGALGRAGLGPDAVGYVNGHGTGTPANDRAELSAMRAVFTGPHPPPMSSSKPQVGHTLGACGAVEAVLTTLALRDGVLPPTANADPTPAWDVVPRTARRAGVRVALSNSIAFGGACCSLVLAREDGGGAPQPPGGEPVFTGTGVVSPLGLGRRAFRTALRGPAPDGTAPVPDVTGFLAPGHRSRVDALGALTVAAARMAWDEAGLRDGARVGVVLATAAGPIGTVERLNETVRREGPEYVSAVRAPNIVTSVTAGYATLELGLGGPLAAVSTGDASGLVALGHAADLIRAGQADAVVVVAADEVTDTLARAFDAYGLRGPGPSRPYARTPAPGPLVPAAAAVVLEAAGHARARGTDPLGALLGHAVTSGPGPLCAESWSRAMEGALRGSAPHRARARGTEDVDVYGCAHGVPALDEAELAAVASCLKPAGTRLTALAGAVGHCQAAGPLLSLVAALDGCGGHGGGRLPYATEPPDPLPGARAFLSDERAAGPRRALVTAAAWGGTYAAAVVGPAGGER</sequence>
<keyword evidence="2 3" id="KW-0808">Transferase</keyword>
<keyword evidence="7" id="KW-1185">Reference proteome</keyword>
<evidence type="ECO:0000313" key="6">
    <source>
        <dbReference type="EMBL" id="KAB7847238.1"/>
    </source>
</evidence>
<gene>
    <name evidence="6" type="ORF">FRZ00_11015</name>
</gene>
<feature type="domain" description="Ketosynthase family 3 (KS3)" evidence="5">
    <location>
        <begin position="88"/>
        <end position="480"/>
    </location>
</feature>
<accession>A0A5N5WBD8</accession>
<dbReference type="PANTHER" id="PTHR11712:SF336">
    <property type="entry name" value="3-OXOACYL-[ACYL-CARRIER-PROTEIN] SYNTHASE, MITOCHONDRIAL"/>
    <property type="match status" value="1"/>
</dbReference>
<evidence type="ECO:0000256" key="4">
    <source>
        <dbReference type="SAM" id="MobiDB-lite"/>
    </source>
</evidence>
<dbReference type="Pfam" id="PF02801">
    <property type="entry name" value="Ketoacyl-synt_C"/>
    <property type="match status" value="1"/>
</dbReference>
<dbReference type="InterPro" id="IPR014030">
    <property type="entry name" value="Ketoacyl_synth_N"/>
</dbReference>
<proteinExistence type="inferred from homology"/>
<comment type="caution">
    <text evidence="6">The sequence shown here is derived from an EMBL/GenBank/DDBJ whole genome shotgun (WGS) entry which is preliminary data.</text>
</comment>
<evidence type="ECO:0000256" key="1">
    <source>
        <dbReference type="ARBA" id="ARBA00008467"/>
    </source>
</evidence>
<protein>
    <submittedName>
        <fullName evidence="6">Beta-ketoacyl-[acyl-carrier-protein] synthase family protein</fullName>
    </submittedName>
</protein>
<dbReference type="InterPro" id="IPR020841">
    <property type="entry name" value="PKS_Beta-ketoAc_synthase_dom"/>
</dbReference>
<dbReference type="GO" id="GO:0004315">
    <property type="term" value="F:3-oxoacyl-[acyl-carrier-protein] synthase activity"/>
    <property type="evidence" value="ECO:0007669"/>
    <property type="project" value="TreeGrafter"/>
</dbReference>
<evidence type="ECO:0000313" key="7">
    <source>
        <dbReference type="Proteomes" id="UP000327000"/>
    </source>
</evidence>
<dbReference type="SMART" id="SM00825">
    <property type="entry name" value="PKS_KS"/>
    <property type="match status" value="1"/>
</dbReference>
<dbReference type="CDD" id="cd00834">
    <property type="entry name" value="KAS_I_II"/>
    <property type="match status" value="1"/>
</dbReference>
<comment type="similarity">
    <text evidence="1 3">Belongs to the thiolase-like superfamily. Beta-ketoacyl-ACP synthases family.</text>
</comment>
<dbReference type="InterPro" id="IPR016039">
    <property type="entry name" value="Thiolase-like"/>
</dbReference>
<dbReference type="Gene3D" id="3.40.47.10">
    <property type="match status" value="3"/>
</dbReference>
<dbReference type="InterPro" id="IPR000794">
    <property type="entry name" value="Beta-ketoacyl_synthase"/>
</dbReference>
<feature type="compositionally biased region" description="Basic residues" evidence="4">
    <location>
        <begin position="45"/>
        <end position="62"/>
    </location>
</feature>
<dbReference type="PROSITE" id="PS52004">
    <property type="entry name" value="KS3_2"/>
    <property type="match status" value="1"/>
</dbReference>
<dbReference type="EMBL" id="VOKX01000016">
    <property type="protein sequence ID" value="KAB7847238.1"/>
    <property type="molecule type" value="Genomic_DNA"/>
</dbReference>
<name>A0A5N5WBD8_STRMB</name>
<evidence type="ECO:0000256" key="3">
    <source>
        <dbReference type="RuleBase" id="RU003694"/>
    </source>
</evidence>
<feature type="region of interest" description="Disordered" evidence="4">
    <location>
        <begin position="1"/>
        <end position="91"/>
    </location>
</feature>
<dbReference type="PANTHER" id="PTHR11712">
    <property type="entry name" value="POLYKETIDE SYNTHASE-RELATED"/>
    <property type="match status" value="1"/>
</dbReference>
<feature type="compositionally biased region" description="Low complexity" evidence="4">
    <location>
        <begin position="80"/>
        <end position="91"/>
    </location>
</feature>
<evidence type="ECO:0000256" key="2">
    <source>
        <dbReference type="ARBA" id="ARBA00022679"/>
    </source>
</evidence>
<reference evidence="6 7" key="1">
    <citation type="journal article" date="2019" name="Microb. Cell Fact.">
        <title>Exploring novel herbicidin analogues by transcriptional regulator overexpression and MS/MS molecular networking.</title>
        <authorList>
            <person name="Shi Y."/>
            <person name="Gu R."/>
            <person name="Li Y."/>
            <person name="Wang X."/>
            <person name="Ren W."/>
            <person name="Li X."/>
            <person name="Wang L."/>
            <person name="Xie Y."/>
            <person name="Hong B."/>
        </authorList>
    </citation>
    <scope>NUCLEOTIDE SEQUENCE [LARGE SCALE GENOMIC DNA]</scope>
    <source>
        <strain evidence="6 7">US-43</strain>
    </source>
</reference>
<dbReference type="GO" id="GO:0006633">
    <property type="term" value="P:fatty acid biosynthetic process"/>
    <property type="evidence" value="ECO:0007669"/>
    <property type="project" value="TreeGrafter"/>
</dbReference>